<feature type="region of interest" description="Disordered" evidence="5">
    <location>
        <begin position="306"/>
        <end position="355"/>
    </location>
</feature>
<dbReference type="SUPFAM" id="SSF56112">
    <property type="entry name" value="Protein kinase-like (PK-like)"/>
    <property type="match status" value="1"/>
</dbReference>
<dbReference type="Proteomes" id="UP001183246">
    <property type="component" value="Unassembled WGS sequence"/>
</dbReference>
<dbReference type="EC" id="2.7.11.1" evidence="7"/>
<evidence type="ECO:0000313" key="8">
    <source>
        <dbReference type="Proteomes" id="UP001183246"/>
    </source>
</evidence>
<keyword evidence="1 7" id="KW-0808">Transferase</keyword>
<evidence type="ECO:0000256" key="1">
    <source>
        <dbReference type="ARBA" id="ARBA00022679"/>
    </source>
</evidence>
<feature type="compositionally biased region" description="Acidic residues" evidence="5">
    <location>
        <begin position="416"/>
        <end position="427"/>
    </location>
</feature>
<feature type="domain" description="Protein kinase" evidence="6">
    <location>
        <begin position="15"/>
        <end position="272"/>
    </location>
</feature>
<sequence>MRPLEPADPRALGQYRLLGRLGAGGMGQVFLGRTPDGRTVTLKLIHQHFAQEPEFRRRFRQEVAAAQRVAGEWTAPVLDSDTEAETPWLATGFVPGPPLSRVVDELHGPLPEFSVWRLAEGLARALTAIHAAGVTHRDLKPSNVLLTLDGPRVIDFGIARAADSSVATRTGVTVGSPGYMAPEQVRGERSTEAADVFGLGAVLGYAATGRGPFGTGDSAAHALMFRVVTEPPELGDMTGPLRALAERCLAKEPGERPTPAEIVAEAAGHQDPGAAEGVWLPPALTARLGKEAAELLDLEGPAPAPAAVVSGPAPHHAPTMTAAVGSTPPPPPAHPHPTHPQSGSRPTYVPPPVPAGGAGRNRAVVAGAALAVVGVAALVFALGNGGGEGGDDTEAGGNGGTGQPEEQQSPSTAPDEPAESDQPEDGADGGTETEQPADDAGGFDFSGTWAGRVDHNNTTFEAVVDYTGGDIGEQVAVVDYPDLECGGHWTLRARTDNSVDVIEHITYGSCLDQVPVTLTAVDQVTVQYFVESIGFSTDATGELYRD</sequence>
<dbReference type="EMBL" id="JAVREL010000002">
    <property type="protein sequence ID" value="MDT0341965.1"/>
    <property type="molecule type" value="Genomic_DNA"/>
</dbReference>
<dbReference type="CDD" id="cd14014">
    <property type="entry name" value="STKc_PknB_like"/>
    <property type="match status" value="1"/>
</dbReference>
<feature type="region of interest" description="Disordered" evidence="5">
    <location>
        <begin position="388"/>
        <end position="448"/>
    </location>
</feature>
<dbReference type="PANTHER" id="PTHR43289:SF34">
    <property type="entry name" value="SERINE_THREONINE-PROTEIN KINASE YBDM-RELATED"/>
    <property type="match status" value="1"/>
</dbReference>
<name>A0ABU2MKB6_9ACTN</name>
<evidence type="ECO:0000256" key="3">
    <source>
        <dbReference type="ARBA" id="ARBA00022777"/>
    </source>
</evidence>
<dbReference type="Gene3D" id="3.30.200.20">
    <property type="entry name" value="Phosphorylase Kinase, domain 1"/>
    <property type="match status" value="1"/>
</dbReference>
<dbReference type="PROSITE" id="PS00108">
    <property type="entry name" value="PROTEIN_KINASE_ST"/>
    <property type="match status" value="1"/>
</dbReference>
<feature type="compositionally biased region" description="Low complexity" evidence="5">
    <location>
        <begin position="306"/>
        <end position="323"/>
    </location>
</feature>
<dbReference type="GO" id="GO:0004674">
    <property type="term" value="F:protein serine/threonine kinase activity"/>
    <property type="evidence" value="ECO:0007669"/>
    <property type="project" value="UniProtKB-EC"/>
</dbReference>
<keyword evidence="2" id="KW-0547">Nucleotide-binding</keyword>
<protein>
    <submittedName>
        <fullName evidence="7">Serine/threonine-protein kinase</fullName>
        <ecNumber evidence="7">2.7.11.1</ecNumber>
    </submittedName>
</protein>
<evidence type="ECO:0000259" key="6">
    <source>
        <dbReference type="PROSITE" id="PS50011"/>
    </source>
</evidence>
<proteinExistence type="predicted"/>
<dbReference type="InterPro" id="IPR000719">
    <property type="entry name" value="Prot_kinase_dom"/>
</dbReference>
<gene>
    <name evidence="7" type="ORF">RM590_04850</name>
</gene>
<evidence type="ECO:0000256" key="2">
    <source>
        <dbReference type="ARBA" id="ARBA00022741"/>
    </source>
</evidence>
<evidence type="ECO:0000256" key="5">
    <source>
        <dbReference type="SAM" id="MobiDB-lite"/>
    </source>
</evidence>
<dbReference type="SMART" id="SM00220">
    <property type="entry name" value="S_TKc"/>
    <property type="match status" value="1"/>
</dbReference>
<dbReference type="InterPro" id="IPR008271">
    <property type="entry name" value="Ser/Thr_kinase_AS"/>
</dbReference>
<evidence type="ECO:0000313" key="7">
    <source>
        <dbReference type="EMBL" id="MDT0341965.1"/>
    </source>
</evidence>
<dbReference type="PROSITE" id="PS50011">
    <property type="entry name" value="PROTEIN_KINASE_DOM"/>
    <property type="match status" value="1"/>
</dbReference>
<keyword evidence="3 7" id="KW-0418">Kinase</keyword>
<dbReference type="Pfam" id="PF00069">
    <property type="entry name" value="Pkinase"/>
    <property type="match status" value="1"/>
</dbReference>
<comment type="caution">
    <text evidence="7">The sequence shown here is derived from an EMBL/GenBank/DDBJ whole genome shotgun (WGS) entry which is preliminary data.</text>
</comment>
<dbReference type="RefSeq" id="WP_311703098.1">
    <property type="nucleotide sequence ID" value="NZ_JAVREL010000002.1"/>
</dbReference>
<keyword evidence="4" id="KW-0067">ATP-binding</keyword>
<organism evidence="7 8">
    <name type="scientific">Streptomyces litchfieldiae</name>
    <dbReference type="NCBI Taxonomy" id="3075543"/>
    <lineage>
        <taxon>Bacteria</taxon>
        <taxon>Bacillati</taxon>
        <taxon>Actinomycetota</taxon>
        <taxon>Actinomycetes</taxon>
        <taxon>Kitasatosporales</taxon>
        <taxon>Streptomycetaceae</taxon>
        <taxon>Streptomyces</taxon>
    </lineage>
</organism>
<dbReference type="InterPro" id="IPR011009">
    <property type="entry name" value="Kinase-like_dom_sf"/>
</dbReference>
<dbReference type="PANTHER" id="PTHR43289">
    <property type="entry name" value="MITOGEN-ACTIVATED PROTEIN KINASE KINASE KINASE 20-RELATED"/>
    <property type="match status" value="1"/>
</dbReference>
<dbReference type="Gene3D" id="1.10.510.10">
    <property type="entry name" value="Transferase(Phosphotransferase) domain 1"/>
    <property type="match status" value="1"/>
</dbReference>
<reference evidence="8" key="1">
    <citation type="submission" date="2023-07" db="EMBL/GenBank/DDBJ databases">
        <title>30 novel species of actinomycetes from the DSMZ collection.</title>
        <authorList>
            <person name="Nouioui I."/>
        </authorList>
    </citation>
    <scope>NUCLEOTIDE SEQUENCE [LARGE SCALE GENOMIC DNA]</scope>
    <source>
        <strain evidence="8">DSM 44938</strain>
    </source>
</reference>
<accession>A0ABU2MKB6</accession>
<keyword evidence="8" id="KW-1185">Reference proteome</keyword>
<evidence type="ECO:0000256" key="4">
    <source>
        <dbReference type="ARBA" id="ARBA00022840"/>
    </source>
</evidence>